<feature type="transmembrane region" description="Helical" evidence="1">
    <location>
        <begin position="100"/>
        <end position="122"/>
    </location>
</feature>
<keyword evidence="2" id="KW-0732">Signal</keyword>
<feature type="chain" id="PRO_5005189448" description="Disintegrin domain-containing protein" evidence="2">
    <location>
        <begin position="25"/>
        <end position="127"/>
    </location>
</feature>
<dbReference type="AlphaFoldDB" id="A0A0G4FLL2"/>
<accession>A0A0G4FLL2</accession>
<keyword evidence="1" id="KW-0812">Transmembrane</keyword>
<keyword evidence="1" id="KW-1133">Transmembrane helix</keyword>
<dbReference type="EMBL" id="CDMZ01000461">
    <property type="protein sequence ID" value="CEM14810.1"/>
    <property type="molecule type" value="Genomic_DNA"/>
</dbReference>
<dbReference type="VEuPathDB" id="CryptoDB:Cvel_17627"/>
<reference evidence="3" key="1">
    <citation type="submission" date="2014-11" db="EMBL/GenBank/DDBJ databases">
        <authorList>
            <person name="Otto D Thomas"/>
            <person name="Naeem Raeece"/>
        </authorList>
    </citation>
    <scope>NUCLEOTIDE SEQUENCE</scope>
</reference>
<organism evidence="3">
    <name type="scientific">Chromera velia CCMP2878</name>
    <dbReference type="NCBI Taxonomy" id="1169474"/>
    <lineage>
        <taxon>Eukaryota</taxon>
        <taxon>Sar</taxon>
        <taxon>Alveolata</taxon>
        <taxon>Colpodellida</taxon>
        <taxon>Chromeraceae</taxon>
        <taxon>Chromera</taxon>
    </lineage>
</organism>
<evidence type="ECO:0000256" key="1">
    <source>
        <dbReference type="SAM" id="Phobius"/>
    </source>
</evidence>
<gene>
    <name evidence="3" type="ORF">Cvel_17627</name>
</gene>
<evidence type="ECO:0000256" key="2">
    <source>
        <dbReference type="SAM" id="SignalP"/>
    </source>
</evidence>
<feature type="signal peptide" evidence="2">
    <location>
        <begin position="1"/>
        <end position="24"/>
    </location>
</feature>
<keyword evidence="1" id="KW-0472">Membrane</keyword>
<protein>
    <recommendedName>
        <fullName evidence="4">Disintegrin domain-containing protein</fullName>
    </recommendedName>
</protein>
<evidence type="ECO:0008006" key="4">
    <source>
        <dbReference type="Google" id="ProtNLM"/>
    </source>
</evidence>
<name>A0A0G4FLL2_9ALVE</name>
<sequence>MQGGTALCVAAFFFIITGPWCLKAQNSLAYCERACYQFDETITSTCNSDCECDGLRICQNTICQGSTGRSATCDNDINSCCPDDAPITNPPIVPYGTSSVILLIIGFTMLIGWSSFTLFYVVGRRSS</sequence>
<proteinExistence type="predicted"/>
<evidence type="ECO:0000313" key="3">
    <source>
        <dbReference type="EMBL" id="CEM14810.1"/>
    </source>
</evidence>